<reference evidence="2" key="1">
    <citation type="submission" date="2017-02" db="EMBL/GenBank/DDBJ databases">
        <authorList>
            <person name="Varghese N."/>
            <person name="Submissions S."/>
        </authorList>
    </citation>
    <scope>NUCLEOTIDE SEQUENCE [LARGE SCALE GENOMIC DNA]</scope>
    <source>
        <strain evidence="2">ATCC BAA-1030</strain>
    </source>
</reference>
<name>A0A1T4QUT9_9ENTE</name>
<evidence type="ECO:0000313" key="1">
    <source>
        <dbReference type="EMBL" id="SKA07559.1"/>
    </source>
</evidence>
<organism evidence="1 2">
    <name type="scientific">Pilibacter termitis</name>
    <dbReference type="NCBI Taxonomy" id="263852"/>
    <lineage>
        <taxon>Bacteria</taxon>
        <taxon>Bacillati</taxon>
        <taxon>Bacillota</taxon>
        <taxon>Bacilli</taxon>
        <taxon>Lactobacillales</taxon>
        <taxon>Enterococcaceae</taxon>
        <taxon>Pilibacter</taxon>
    </lineage>
</organism>
<dbReference type="EMBL" id="FUXI01000034">
    <property type="protein sequence ID" value="SKA07559.1"/>
    <property type="molecule type" value="Genomic_DNA"/>
</dbReference>
<proteinExistence type="predicted"/>
<accession>A0A1T4QUT9</accession>
<dbReference type="AlphaFoldDB" id="A0A1T4QUT9"/>
<evidence type="ECO:0000313" key="2">
    <source>
        <dbReference type="Proteomes" id="UP000190328"/>
    </source>
</evidence>
<protein>
    <submittedName>
        <fullName evidence="1">Uncharacterized protein</fullName>
    </submittedName>
</protein>
<gene>
    <name evidence="1" type="ORF">SAMN02745116_02330</name>
</gene>
<dbReference type="RefSeq" id="WP_078808230.1">
    <property type="nucleotide sequence ID" value="NZ_FUXI01000034.1"/>
</dbReference>
<keyword evidence="2" id="KW-1185">Reference proteome</keyword>
<dbReference type="Proteomes" id="UP000190328">
    <property type="component" value="Unassembled WGS sequence"/>
</dbReference>
<dbReference type="STRING" id="263852.SAMN02745116_02330"/>
<sequence length="102" mass="11524">MSKLPAFVSKELIILYEEVATTSIFSGDGTIPSPFNETVETEKAGIFKPKTQPRYYTFEEITIELMKRGFEYQSSSIARAVGGGNWNLAITNRHVFKRKKGE</sequence>